<organism evidence="1 2">
    <name type="scientific">Roseinatronobacter ekhonensis</name>
    <dbReference type="NCBI Taxonomy" id="254356"/>
    <lineage>
        <taxon>Bacteria</taxon>
        <taxon>Pseudomonadati</taxon>
        <taxon>Pseudomonadota</taxon>
        <taxon>Alphaproteobacteria</taxon>
        <taxon>Rhodobacterales</taxon>
        <taxon>Paracoccaceae</taxon>
        <taxon>Roseinatronobacter</taxon>
    </lineage>
</organism>
<gene>
    <name evidence="1" type="ORF">ROE7235_01418</name>
</gene>
<evidence type="ECO:0000313" key="1">
    <source>
        <dbReference type="EMBL" id="SUZ31668.1"/>
    </source>
</evidence>
<evidence type="ECO:0000313" key="2">
    <source>
        <dbReference type="Proteomes" id="UP000272908"/>
    </source>
</evidence>
<dbReference type="EMBL" id="UIHC01000010">
    <property type="protein sequence ID" value="SUZ31668.1"/>
    <property type="molecule type" value="Genomic_DNA"/>
</dbReference>
<keyword evidence="2" id="KW-1185">Reference proteome</keyword>
<dbReference type="Proteomes" id="UP000272908">
    <property type="component" value="Unassembled WGS sequence"/>
</dbReference>
<name>A0A3B0MDA0_9RHOB</name>
<accession>A0A3B0MDA0</accession>
<protein>
    <submittedName>
        <fullName evidence="1">Uncharacterized protein</fullName>
    </submittedName>
</protein>
<reference evidence="2" key="1">
    <citation type="submission" date="2018-08" db="EMBL/GenBank/DDBJ databases">
        <authorList>
            <person name="Rodrigo-Torres L."/>
            <person name="Arahal R. D."/>
            <person name="Lucena T."/>
        </authorList>
    </citation>
    <scope>NUCLEOTIDE SEQUENCE [LARGE SCALE GENOMIC DNA]</scope>
    <source>
        <strain evidence="2">CECT 7235</strain>
    </source>
</reference>
<dbReference type="AlphaFoldDB" id="A0A3B0MDA0"/>
<proteinExistence type="predicted"/>
<sequence>MRLRPCRHADLWLWCQTAQCGVALQGESGNPRNCPFSILHAKPIGPHLRNVSFLRRRAAQVLALAAALHVTVEATPVEAQNLTVETGFERLSSPQTLIEGLNRIYVGYQFTDNLSVGQSFYSAVQGDAGGAFFWGFEGVARLPLSKGFSLSASGFVGGGGGAAQVVGDGLMLRAGLALDYQVSDAWAVQLTGAWVDIDGAPISGPTFGIGLRRQIGTATPGSWRAQLDAAGGVVTAYTSPSSVRNRAGGAQGRIALVGARALFGLGANTQLSLGAAGAASGAQGYMQVTTGLRRNFTLGPASLFVEGGVGFGGGGEVDTGAGPLVEAMAGLRLPVTRKLDAELSFGAIVAPTGSFRAAGVSLGILRNFDRTRGQGAPQRWAYSGGISVHQTGGNYFLNANPASFIVMQESSFDYFLGQNLYVSGNGQTALYGGVAGYAIGMLGLGYQIDLGERWAVSLEGHIGAAGGGGVNVAGGILGGLRAELDYRVGDNWAVSLGLGRLSALRGNGMSSNVATLGLKIPFTTR</sequence>